<dbReference type="PANTHER" id="PTHR40980:SF4">
    <property type="entry name" value="TONB-DEPENDENT RECEPTOR-LIKE BETA-BARREL DOMAIN-CONTAINING PROTEIN"/>
    <property type="match status" value="1"/>
</dbReference>
<evidence type="ECO:0000256" key="5">
    <source>
        <dbReference type="ARBA" id="ARBA00023136"/>
    </source>
</evidence>
<comment type="caution">
    <text evidence="11">The sequence shown here is derived from an EMBL/GenBank/DDBJ whole genome shotgun (WGS) entry which is preliminary data.</text>
</comment>
<protein>
    <submittedName>
        <fullName evidence="11">Outer membrane receptor for ferrienterochelin and colicin</fullName>
    </submittedName>
</protein>
<feature type="signal peptide" evidence="8">
    <location>
        <begin position="1"/>
        <end position="18"/>
    </location>
</feature>
<dbReference type="SUPFAM" id="SSF56935">
    <property type="entry name" value="Porins"/>
    <property type="match status" value="1"/>
</dbReference>
<dbReference type="Gene3D" id="2.170.130.10">
    <property type="entry name" value="TonB-dependent receptor, plug domain"/>
    <property type="match status" value="1"/>
</dbReference>
<comment type="subcellular location">
    <subcellularLocation>
        <location evidence="1 7">Cell outer membrane</location>
        <topology evidence="1 7">Multi-pass membrane protein</topology>
    </subcellularLocation>
</comment>
<dbReference type="Gene3D" id="2.40.170.20">
    <property type="entry name" value="TonB-dependent receptor, beta-barrel domain"/>
    <property type="match status" value="1"/>
</dbReference>
<dbReference type="InterPro" id="IPR037066">
    <property type="entry name" value="Plug_dom_sf"/>
</dbReference>
<dbReference type="InterPro" id="IPR039426">
    <property type="entry name" value="TonB-dep_rcpt-like"/>
</dbReference>
<dbReference type="Pfam" id="PF07715">
    <property type="entry name" value="Plug"/>
    <property type="match status" value="1"/>
</dbReference>
<keyword evidence="3 7" id="KW-1134">Transmembrane beta strand</keyword>
<evidence type="ECO:0000256" key="7">
    <source>
        <dbReference type="PROSITE-ProRule" id="PRU01360"/>
    </source>
</evidence>
<sequence length="711" mass="80999">MKNILLFIIFLYTSLLFSQNETQNHKKDSISNLHEVVVSSKIGVTQIEPQKIRFSTSDLTSQNGGTAGDILKSMPSVAMGGSPNHNRDIRLRGLSNGYTQVLINGKNSGISGNNRETVLDQIPASAIEYIEIITNPSAEYQGDGINGIVNIVLKKGYINNELKGSVTFMADNADGYNGSISLSQQKDKFGYIVSYDRLQRTINNDKFVEKNNYKNGIYDGTQLTNQLEKKSFLNENLRLNTNFKPWKEAVINAGLTYGKQLEVKNKNIDINTTKADETFKDSSIRTEPETKDNKYYEYNFDFKQSFKNNGVLKAAFSYLDFNQPKTKNINIQKLNENGTFNGNPTLQEETEMLNDDNYFGNLDYSLPIGKNNKFKTGYRLASLNRELSNSLATFNHTTGVWETGLSNEKNYSFTENTHAFYIIDEFNWKFLKINAGLRAEQTYLKLESPLDAIDVSRDYSMLLPNLTAQFTIDETQYISLGFGKRLRRPAFQDLNPFIDNRDPLIIKQGNPDLKPEYSYNYEIGYLKNFKNFNAGVNVFYRDIHDLIQKVTTEDENNILYEKPDNFTGAFLKGIELISSAKFTKWWTVNASYSYFESEISDSMFNGDALKDQVKYTAKLIMDFNLPQEFKVQVIGNLIGPKPSPQESEKELYFVDLGVSKNFLKNGTFMLRVSDIFDTIIKQKTKIATNSLTYETENTRGQIISAGVKWNF</sequence>
<keyword evidence="4 7" id="KW-0812">Transmembrane</keyword>
<evidence type="ECO:0000313" key="12">
    <source>
        <dbReference type="Proteomes" id="UP001269081"/>
    </source>
</evidence>
<dbReference type="EMBL" id="JAVDWQ010000005">
    <property type="protein sequence ID" value="MDR7210094.1"/>
    <property type="molecule type" value="Genomic_DNA"/>
</dbReference>
<keyword evidence="11" id="KW-0675">Receptor</keyword>
<name>A0ABU1Y782_9FLAO</name>
<dbReference type="Proteomes" id="UP001269081">
    <property type="component" value="Unassembled WGS sequence"/>
</dbReference>
<keyword evidence="6 7" id="KW-0998">Cell outer membrane</keyword>
<dbReference type="PANTHER" id="PTHR40980">
    <property type="entry name" value="PLUG DOMAIN-CONTAINING PROTEIN"/>
    <property type="match status" value="1"/>
</dbReference>
<proteinExistence type="inferred from homology"/>
<evidence type="ECO:0000256" key="6">
    <source>
        <dbReference type="ARBA" id="ARBA00023237"/>
    </source>
</evidence>
<comment type="similarity">
    <text evidence="7">Belongs to the TonB-dependent receptor family.</text>
</comment>
<organism evidence="11 12">
    <name type="scientific">Flavobacterium piscis</name>
    <dbReference type="NCBI Taxonomy" id="1114874"/>
    <lineage>
        <taxon>Bacteria</taxon>
        <taxon>Pseudomonadati</taxon>
        <taxon>Bacteroidota</taxon>
        <taxon>Flavobacteriia</taxon>
        <taxon>Flavobacteriales</taxon>
        <taxon>Flavobacteriaceae</taxon>
        <taxon>Flavobacterium</taxon>
    </lineage>
</organism>
<feature type="domain" description="Outer membrane protein beta-barrel" evidence="10">
    <location>
        <begin position="306"/>
        <end position="703"/>
    </location>
</feature>
<keyword evidence="12" id="KW-1185">Reference proteome</keyword>
<keyword evidence="8" id="KW-0732">Signal</keyword>
<evidence type="ECO:0000313" key="11">
    <source>
        <dbReference type="EMBL" id="MDR7210094.1"/>
    </source>
</evidence>
<gene>
    <name evidence="11" type="ORF">J2W48_002033</name>
</gene>
<evidence type="ECO:0000256" key="4">
    <source>
        <dbReference type="ARBA" id="ARBA00022692"/>
    </source>
</evidence>
<evidence type="ECO:0000256" key="1">
    <source>
        <dbReference type="ARBA" id="ARBA00004571"/>
    </source>
</evidence>
<dbReference type="InterPro" id="IPR041700">
    <property type="entry name" value="OMP_b-brl_3"/>
</dbReference>
<evidence type="ECO:0000256" key="3">
    <source>
        <dbReference type="ARBA" id="ARBA00022452"/>
    </source>
</evidence>
<evidence type="ECO:0000256" key="8">
    <source>
        <dbReference type="SAM" id="SignalP"/>
    </source>
</evidence>
<dbReference type="RefSeq" id="WP_310280813.1">
    <property type="nucleotide sequence ID" value="NZ_JAVDWQ010000005.1"/>
</dbReference>
<dbReference type="Pfam" id="PF14905">
    <property type="entry name" value="OMP_b-brl_3"/>
    <property type="match status" value="1"/>
</dbReference>
<evidence type="ECO:0000256" key="2">
    <source>
        <dbReference type="ARBA" id="ARBA00022448"/>
    </source>
</evidence>
<keyword evidence="2 7" id="KW-0813">Transport</keyword>
<reference evidence="11 12" key="1">
    <citation type="submission" date="2023-07" db="EMBL/GenBank/DDBJ databases">
        <title>Sorghum-associated microbial communities from plants grown in Nebraska, USA.</title>
        <authorList>
            <person name="Schachtman D."/>
        </authorList>
    </citation>
    <scope>NUCLEOTIDE SEQUENCE [LARGE SCALE GENOMIC DNA]</scope>
    <source>
        <strain evidence="11 12">4129</strain>
    </source>
</reference>
<dbReference type="InterPro" id="IPR036942">
    <property type="entry name" value="Beta-barrel_TonB_sf"/>
</dbReference>
<evidence type="ECO:0000259" key="10">
    <source>
        <dbReference type="Pfam" id="PF14905"/>
    </source>
</evidence>
<keyword evidence="5 7" id="KW-0472">Membrane</keyword>
<accession>A0ABU1Y782</accession>
<dbReference type="InterPro" id="IPR012910">
    <property type="entry name" value="Plug_dom"/>
</dbReference>
<feature type="domain" description="TonB-dependent receptor plug" evidence="9">
    <location>
        <begin position="55"/>
        <end position="148"/>
    </location>
</feature>
<feature type="chain" id="PRO_5045450135" evidence="8">
    <location>
        <begin position="19"/>
        <end position="711"/>
    </location>
</feature>
<evidence type="ECO:0000259" key="9">
    <source>
        <dbReference type="Pfam" id="PF07715"/>
    </source>
</evidence>
<dbReference type="PROSITE" id="PS52016">
    <property type="entry name" value="TONB_DEPENDENT_REC_3"/>
    <property type="match status" value="1"/>
</dbReference>